<dbReference type="GO" id="GO:0010890">
    <property type="term" value="P:positive regulation of triglyceride storage"/>
    <property type="evidence" value="ECO:0007669"/>
    <property type="project" value="TreeGrafter"/>
</dbReference>
<sequence>MDNNVAVNKVDPALVGDIQQDNLGLLPHLESLERMMQLPVVGAAWQQSQDVYEKVKSHNRMFNWAFSTAEDAVHRAISTAAPIVSKFDRPIHYVDQTLVKGIDKLEVTAPIIKEQPQEIYNQAKNKVIDVVQPHINKVCALRVAGQQKASSLKDLSWQKANEVLATQYGSIAVSGVDQTSALAERLLDYYFPKTESDIENDDAPISAADDPVLHTVQTVGRLSNKVSRRVYRSVSRQIKQLKKEDVHEYVASLIAVLRLTQYLNFINEKVQSVNQSNENVNESVSNENKTEQVPAPVENNAVEKIEEKKDIPFSDY</sequence>
<dbReference type="Pfam" id="PF03036">
    <property type="entry name" value="Perilipin"/>
    <property type="match status" value="1"/>
</dbReference>
<dbReference type="OMA" id="TCSPFGT"/>
<feature type="region of interest" description="Disordered" evidence="4">
    <location>
        <begin position="277"/>
        <end position="316"/>
    </location>
</feature>
<organism evidence="5 6">
    <name type="scientific">Hermetia illucens</name>
    <name type="common">Black soldier fly</name>
    <dbReference type="NCBI Taxonomy" id="343691"/>
    <lineage>
        <taxon>Eukaryota</taxon>
        <taxon>Metazoa</taxon>
        <taxon>Ecdysozoa</taxon>
        <taxon>Arthropoda</taxon>
        <taxon>Hexapoda</taxon>
        <taxon>Insecta</taxon>
        <taxon>Pterygota</taxon>
        <taxon>Neoptera</taxon>
        <taxon>Endopterygota</taxon>
        <taxon>Diptera</taxon>
        <taxon>Brachycera</taxon>
        <taxon>Stratiomyomorpha</taxon>
        <taxon>Stratiomyidae</taxon>
        <taxon>Hermetiinae</taxon>
        <taxon>Hermetia</taxon>
    </lineage>
</organism>
<protein>
    <recommendedName>
        <fullName evidence="7">Lipid storage droplets surface-binding protein 2</fullName>
    </recommendedName>
</protein>
<evidence type="ECO:0000256" key="2">
    <source>
        <dbReference type="ARBA" id="ARBA00006311"/>
    </source>
</evidence>
<dbReference type="EMBL" id="LR899013">
    <property type="protein sequence ID" value="CAD7091461.1"/>
    <property type="molecule type" value="Genomic_DNA"/>
</dbReference>
<comment type="subcellular location">
    <subcellularLocation>
        <location evidence="1">Lipid droplet</location>
    </subcellularLocation>
</comment>
<evidence type="ECO:0000313" key="6">
    <source>
        <dbReference type="Proteomes" id="UP000594454"/>
    </source>
</evidence>
<accession>A0A7R8Z0E7</accession>
<reference evidence="5 6" key="1">
    <citation type="submission" date="2020-11" db="EMBL/GenBank/DDBJ databases">
        <authorList>
            <person name="Wallbank WR R."/>
            <person name="Pardo Diaz C."/>
            <person name="Kozak K."/>
            <person name="Martin S."/>
            <person name="Jiggins C."/>
            <person name="Moest M."/>
            <person name="Warren A I."/>
            <person name="Generalovic N T."/>
            <person name="Byers J.R.P. K."/>
            <person name="Montejo-Kovacevich G."/>
            <person name="Yen C E."/>
        </authorList>
    </citation>
    <scope>NUCLEOTIDE SEQUENCE [LARGE SCALE GENOMIC DNA]</scope>
</reference>
<feature type="compositionally biased region" description="Low complexity" evidence="4">
    <location>
        <begin position="277"/>
        <end position="287"/>
    </location>
</feature>
<gene>
    <name evidence="5" type="ORF">HERILL_LOCUS13877</name>
</gene>
<dbReference type="Proteomes" id="UP000594454">
    <property type="component" value="Chromosome 5"/>
</dbReference>
<evidence type="ECO:0000256" key="1">
    <source>
        <dbReference type="ARBA" id="ARBA00004502"/>
    </source>
</evidence>
<keyword evidence="6" id="KW-1185">Reference proteome</keyword>
<dbReference type="PIRSF" id="PIRSF036881">
    <property type="entry name" value="PAT"/>
    <property type="match status" value="1"/>
</dbReference>
<dbReference type="AlphaFoldDB" id="A0A7R8Z0E7"/>
<keyword evidence="3" id="KW-0551">Lipid droplet</keyword>
<dbReference type="GO" id="GO:0005829">
    <property type="term" value="C:cytosol"/>
    <property type="evidence" value="ECO:0007669"/>
    <property type="project" value="TreeGrafter"/>
</dbReference>
<dbReference type="PANTHER" id="PTHR14024">
    <property type="entry name" value="PERILIPIN"/>
    <property type="match status" value="1"/>
</dbReference>
<comment type="similarity">
    <text evidence="2">Belongs to the perilipin family.</text>
</comment>
<dbReference type="OrthoDB" id="376826at2759"/>
<dbReference type="InParanoid" id="A0A7R8Z0E7"/>
<evidence type="ECO:0000256" key="3">
    <source>
        <dbReference type="ARBA" id="ARBA00022677"/>
    </source>
</evidence>
<proteinExistence type="inferred from homology"/>
<dbReference type="PANTHER" id="PTHR14024:SF53">
    <property type="entry name" value="LIPID STORAGE DROPLETS SURFACE-BINDING PROTEIN 2"/>
    <property type="match status" value="1"/>
</dbReference>
<feature type="compositionally biased region" description="Basic and acidic residues" evidence="4">
    <location>
        <begin position="301"/>
        <end position="316"/>
    </location>
</feature>
<dbReference type="GO" id="GO:0005811">
    <property type="term" value="C:lipid droplet"/>
    <property type="evidence" value="ECO:0007669"/>
    <property type="project" value="UniProtKB-SubCell"/>
</dbReference>
<evidence type="ECO:0000256" key="4">
    <source>
        <dbReference type="SAM" id="MobiDB-lite"/>
    </source>
</evidence>
<dbReference type="FunCoup" id="A0A7R8Z0E7">
    <property type="interactions" value="58"/>
</dbReference>
<name>A0A7R8Z0E7_HERIL</name>
<evidence type="ECO:0000313" key="5">
    <source>
        <dbReference type="EMBL" id="CAD7091461.1"/>
    </source>
</evidence>
<dbReference type="GO" id="GO:0019915">
    <property type="term" value="P:lipid storage"/>
    <property type="evidence" value="ECO:0007669"/>
    <property type="project" value="TreeGrafter"/>
</dbReference>
<evidence type="ECO:0008006" key="7">
    <source>
        <dbReference type="Google" id="ProtNLM"/>
    </source>
</evidence>
<dbReference type="InterPro" id="IPR004279">
    <property type="entry name" value="Perilipin"/>
</dbReference>